<evidence type="ECO:0000313" key="3">
    <source>
        <dbReference type="Proteomes" id="UP000008363"/>
    </source>
</evidence>
<sequence>MNVTDLPRSEDIRDLLGLRTRGAGVIVTAFLIAIWVVAAFAVPTASNAWPALIAVALLSVAAVAVVQSAGDPLPTSTTVLLTTSGPVACALALSVAPKLSDTQSLSTWIHGPAIAVFCFMNVRRRRIAPWIGFTGIAIVYAIWGLATDQNPAAIGAIVAIDIAPLATVALFAGRLRPVARATFELRARTIADAAVLSAQSAAAEERTHQVQHLNELARPLLERIASGDDLTGGERLESELLEAHLRDRLRAPLMSSLNLDGPAYRARVRGVDVVSIGDTDASPGEDDWSHDSDAHIDDRVADAVRALATTTLDNASDGQVVVRVSAPTRAIAASVLHRLADGSGVRSEIDQTGHIKSFG</sequence>
<proteinExistence type="predicted"/>
<dbReference type="EMBL" id="BAHC01000184">
    <property type="protein sequence ID" value="GAB92581.1"/>
    <property type="molecule type" value="Genomic_DNA"/>
</dbReference>
<feature type="transmembrane region" description="Helical" evidence="1">
    <location>
        <begin position="152"/>
        <end position="172"/>
    </location>
</feature>
<keyword evidence="1" id="KW-0812">Transmembrane</keyword>
<feature type="transmembrane region" description="Helical" evidence="1">
    <location>
        <begin position="127"/>
        <end position="146"/>
    </location>
</feature>
<dbReference type="AlphaFoldDB" id="K6WFN0"/>
<evidence type="ECO:0008006" key="4">
    <source>
        <dbReference type="Google" id="ProtNLM"/>
    </source>
</evidence>
<gene>
    <name evidence="2" type="ORF">GORHZ_184_00050</name>
</gene>
<comment type="caution">
    <text evidence="2">The sequence shown here is derived from an EMBL/GenBank/DDBJ whole genome shotgun (WGS) entry which is preliminary data.</text>
</comment>
<dbReference type="eggNOG" id="COG3850">
    <property type="taxonomic scope" value="Bacteria"/>
</dbReference>
<evidence type="ECO:0000313" key="2">
    <source>
        <dbReference type="EMBL" id="GAB92581.1"/>
    </source>
</evidence>
<protein>
    <recommendedName>
        <fullName evidence="4">Two-component histidine kinase</fullName>
    </recommendedName>
</protein>
<dbReference type="STRING" id="1108045.GORHZ_184_00050"/>
<keyword evidence="1" id="KW-0472">Membrane</keyword>
<accession>K6WFN0</accession>
<organism evidence="2 3">
    <name type="scientific">Gordonia rhizosphera NBRC 16068</name>
    <dbReference type="NCBI Taxonomy" id="1108045"/>
    <lineage>
        <taxon>Bacteria</taxon>
        <taxon>Bacillati</taxon>
        <taxon>Actinomycetota</taxon>
        <taxon>Actinomycetes</taxon>
        <taxon>Mycobacteriales</taxon>
        <taxon>Gordoniaceae</taxon>
        <taxon>Gordonia</taxon>
    </lineage>
</organism>
<keyword evidence="3" id="KW-1185">Reference proteome</keyword>
<keyword evidence="1" id="KW-1133">Transmembrane helix</keyword>
<name>K6WFN0_9ACTN</name>
<evidence type="ECO:0000256" key="1">
    <source>
        <dbReference type="SAM" id="Phobius"/>
    </source>
</evidence>
<feature type="transmembrane region" description="Helical" evidence="1">
    <location>
        <begin position="48"/>
        <end position="66"/>
    </location>
</feature>
<feature type="transmembrane region" description="Helical" evidence="1">
    <location>
        <begin position="21"/>
        <end position="42"/>
    </location>
</feature>
<reference evidence="2 3" key="1">
    <citation type="submission" date="2012-08" db="EMBL/GenBank/DDBJ databases">
        <title>Whole genome shotgun sequence of Gordonia rhizosphera NBRC 16068.</title>
        <authorList>
            <person name="Takarada H."/>
            <person name="Isaki S."/>
            <person name="Hosoyama A."/>
            <person name="Tsuchikane K."/>
            <person name="Katsumata H."/>
            <person name="Baba S."/>
            <person name="Ohji S."/>
            <person name="Yamazaki S."/>
            <person name="Fujita N."/>
        </authorList>
    </citation>
    <scope>NUCLEOTIDE SEQUENCE [LARGE SCALE GENOMIC DNA]</scope>
    <source>
        <strain evidence="2 3">NBRC 16068</strain>
    </source>
</reference>
<dbReference type="Proteomes" id="UP000008363">
    <property type="component" value="Unassembled WGS sequence"/>
</dbReference>